<dbReference type="EMBL" id="MU794975">
    <property type="protein sequence ID" value="KAJ3814151.1"/>
    <property type="molecule type" value="Genomic_DNA"/>
</dbReference>
<reference evidence="1" key="1">
    <citation type="submission" date="2022-09" db="EMBL/GenBank/DDBJ databases">
        <title>A Global Phylogenomic Analysis of the Shiitake Genus Lentinula.</title>
        <authorList>
            <consortium name="DOE Joint Genome Institute"/>
            <person name="Sierra-Patev S."/>
            <person name="Min B."/>
            <person name="Naranjo-Ortiz M."/>
            <person name="Looney B."/>
            <person name="Konkel Z."/>
            <person name="Slot J.C."/>
            <person name="Sakamoto Y."/>
            <person name="Steenwyk J.L."/>
            <person name="Rokas A."/>
            <person name="Carro J."/>
            <person name="Camarero S."/>
            <person name="Ferreira P."/>
            <person name="Molpeceres G."/>
            <person name="Ruiz-Duenas F.J."/>
            <person name="Serrano A."/>
            <person name="Henrissat B."/>
            <person name="Drula E."/>
            <person name="Hughes K.W."/>
            <person name="Mata J.L."/>
            <person name="Ishikawa N.K."/>
            <person name="Vargas-Isla R."/>
            <person name="Ushijima S."/>
            <person name="Smith C.A."/>
            <person name="Ahrendt S."/>
            <person name="Andreopoulos W."/>
            <person name="He G."/>
            <person name="Labutti K."/>
            <person name="Lipzen A."/>
            <person name="Ng V."/>
            <person name="Riley R."/>
            <person name="Sandor L."/>
            <person name="Barry K."/>
            <person name="Martinez A.T."/>
            <person name="Xiao Y."/>
            <person name="Gibbons J.G."/>
            <person name="Terashima K."/>
            <person name="Grigoriev I.V."/>
            <person name="Hibbett D.S."/>
        </authorList>
    </citation>
    <scope>NUCLEOTIDE SEQUENCE</scope>
    <source>
        <strain evidence="1">TMI1499</strain>
    </source>
</reference>
<comment type="caution">
    <text evidence="1">The sequence shown here is derived from an EMBL/GenBank/DDBJ whole genome shotgun (WGS) entry which is preliminary data.</text>
</comment>
<protein>
    <submittedName>
        <fullName evidence="1">Uncharacterized protein</fullName>
    </submittedName>
</protein>
<evidence type="ECO:0000313" key="2">
    <source>
        <dbReference type="Proteomes" id="UP001163835"/>
    </source>
</evidence>
<accession>A0ACC1UAM6</accession>
<keyword evidence="2" id="KW-1185">Reference proteome</keyword>
<proteinExistence type="predicted"/>
<sequence>MVHTDIPHIRVNVSSSPLVSCYYEASGCSDYESTNEAISTTPSFPRLYSQRQALDSSSSYLLPNRPSASSSALSSSLSQSTLSSSQSDSQVLTANSRIPATAILALLDLLDAFDADVETQVAHLKENIKETHDKGIAPSLVAAKEKLQRSQLEDKLGQALQQRPKPEELVKEGILLEEEAPPSRA</sequence>
<dbReference type="Proteomes" id="UP001163835">
    <property type="component" value="Unassembled WGS sequence"/>
</dbReference>
<gene>
    <name evidence="1" type="ORF">F5876DRAFT_73237</name>
</gene>
<name>A0ACC1UAM6_9AGAR</name>
<organism evidence="1 2">
    <name type="scientific">Lentinula aff. lateritia</name>
    <dbReference type="NCBI Taxonomy" id="2804960"/>
    <lineage>
        <taxon>Eukaryota</taxon>
        <taxon>Fungi</taxon>
        <taxon>Dikarya</taxon>
        <taxon>Basidiomycota</taxon>
        <taxon>Agaricomycotina</taxon>
        <taxon>Agaricomycetes</taxon>
        <taxon>Agaricomycetidae</taxon>
        <taxon>Agaricales</taxon>
        <taxon>Marasmiineae</taxon>
        <taxon>Omphalotaceae</taxon>
        <taxon>Lentinula</taxon>
    </lineage>
</organism>
<evidence type="ECO:0000313" key="1">
    <source>
        <dbReference type="EMBL" id="KAJ3814151.1"/>
    </source>
</evidence>